<gene>
    <name evidence="1" type="ORF">MANES_16G096800</name>
</gene>
<protein>
    <submittedName>
        <fullName evidence="1">Uncharacterized protein</fullName>
    </submittedName>
</protein>
<dbReference type="EMBL" id="CM004402">
    <property type="protein sequence ID" value="OAY27065.1"/>
    <property type="molecule type" value="Genomic_DNA"/>
</dbReference>
<name>A0A2C9UBD1_MANES</name>
<proteinExistence type="predicted"/>
<accession>A0A2C9UBD1</accession>
<sequence length="43" mass="4945">METGDIHLLKILKGHRGLSSSRFNAHRLEIIPIATYKFLPQIE</sequence>
<evidence type="ECO:0000313" key="1">
    <source>
        <dbReference type="EMBL" id="OAY27065.1"/>
    </source>
</evidence>
<dbReference type="AlphaFoldDB" id="A0A2C9UBD1"/>
<reference evidence="1" key="1">
    <citation type="submission" date="2016-02" db="EMBL/GenBank/DDBJ databases">
        <title>WGS assembly of Manihot esculenta.</title>
        <authorList>
            <person name="Bredeson J.V."/>
            <person name="Prochnik S.E."/>
            <person name="Lyons J.B."/>
            <person name="Schmutz J."/>
            <person name="Grimwood J."/>
            <person name="Vrebalov J."/>
            <person name="Bart R.S."/>
            <person name="Amuge T."/>
            <person name="Ferguson M.E."/>
            <person name="Green R."/>
            <person name="Putnam N."/>
            <person name="Stites J."/>
            <person name="Rounsley S."/>
            <person name="Rokhsar D.S."/>
        </authorList>
    </citation>
    <scope>NUCLEOTIDE SEQUENCE [LARGE SCALE GENOMIC DNA]</scope>
    <source>
        <tissue evidence="1">Leaf</tissue>
    </source>
</reference>
<organism evidence="1">
    <name type="scientific">Manihot esculenta</name>
    <name type="common">Cassava</name>
    <name type="synonym">Jatropha manihot</name>
    <dbReference type="NCBI Taxonomy" id="3983"/>
    <lineage>
        <taxon>Eukaryota</taxon>
        <taxon>Viridiplantae</taxon>
        <taxon>Streptophyta</taxon>
        <taxon>Embryophyta</taxon>
        <taxon>Tracheophyta</taxon>
        <taxon>Spermatophyta</taxon>
        <taxon>Magnoliopsida</taxon>
        <taxon>eudicotyledons</taxon>
        <taxon>Gunneridae</taxon>
        <taxon>Pentapetalae</taxon>
        <taxon>rosids</taxon>
        <taxon>fabids</taxon>
        <taxon>Malpighiales</taxon>
        <taxon>Euphorbiaceae</taxon>
        <taxon>Crotonoideae</taxon>
        <taxon>Manihoteae</taxon>
        <taxon>Manihot</taxon>
    </lineage>
</organism>